<comment type="function">
    <text evidence="1">Involved in the partitioning of the mitochondrial organelle and mitochondrial DNA (mtDNA) inheritance.</text>
</comment>
<name>A0A1A0HI53_9ASCO</name>
<dbReference type="SUPFAM" id="SSF52490">
    <property type="entry name" value="Tubulin nucleotide-binding domain-like"/>
    <property type="match status" value="1"/>
</dbReference>
<dbReference type="GO" id="GO:0007005">
    <property type="term" value="P:mitochondrion organization"/>
    <property type="evidence" value="ECO:0007669"/>
    <property type="project" value="InterPro"/>
</dbReference>
<evidence type="ECO:0000256" key="5">
    <source>
        <dbReference type="ARBA" id="ARBA00022030"/>
    </source>
</evidence>
<dbReference type="GeneID" id="30029533"/>
<comment type="caution">
    <text evidence="9">The sequence shown here is derived from an EMBL/GenBank/DDBJ whole genome shotgun (WGS) entry which is preliminary data.</text>
</comment>
<evidence type="ECO:0000313" key="10">
    <source>
        <dbReference type="Proteomes" id="UP000092555"/>
    </source>
</evidence>
<accession>A0A1A0HI53</accession>
<feature type="domain" description="Misato Segment II tubulin-like" evidence="7">
    <location>
        <begin position="2"/>
        <end position="107"/>
    </location>
</feature>
<dbReference type="PANTHER" id="PTHR13391">
    <property type="entry name" value="MITOCHONDRIAL DISTRIBUTION REGULATOR MISATO"/>
    <property type="match status" value="1"/>
</dbReference>
<evidence type="ECO:0000259" key="7">
    <source>
        <dbReference type="Pfam" id="PF10644"/>
    </source>
</evidence>
<protein>
    <recommendedName>
        <fullName evidence="4">Protein DML1</fullName>
    </recommendedName>
    <alternativeName>
        <fullName evidence="5">Protein dml1</fullName>
    </alternativeName>
</protein>
<evidence type="ECO:0000256" key="4">
    <source>
        <dbReference type="ARBA" id="ARBA00014097"/>
    </source>
</evidence>
<dbReference type="STRING" id="869754.A0A1A0HI53"/>
<feature type="domain" description="DML1/Misato tubulin" evidence="8">
    <location>
        <begin position="117"/>
        <end position="299"/>
    </location>
</feature>
<gene>
    <name evidence="9" type="ORF">METBIDRAFT_35022</name>
</gene>
<dbReference type="InterPro" id="IPR036525">
    <property type="entry name" value="Tubulin/FtsZ_GTPase_sf"/>
</dbReference>
<dbReference type="Pfam" id="PF14881">
    <property type="entry name" value="Tubulin_3"/>
    <property type="match status" value="1"/>
</dbReference>
<evidence type="ECO:0000313" key="9">
    <source>
        <dbReference type="EMBL" id="OBA23523.1"/>
    </source>
</evidence>
<sequence length="500" mass="56733">MHEIINFSCSQASGHLITLLYNVQESHLPYTRNKTLTHTNDVFLVPNKVKGKTNYYPRSINVEFQGGYGYLGKHAYQETEISPELYDNVIVKKQERHAKNEFQANLDAGKPTHSSLLSTENTTFWTDYNKLIYRPESLVSLHGFSHPEGAHKNFPRLKFDAFNIGEEEFKVLSDEIDDFFRKNLEQLDQIQGISFFSECDTAWAGFTNEMMVFLRDEYFGNGVSSKYNLWTYGLMSPGKSQPRIDTLLTRIRAVTEFASNSTLFFPLSAPQDSESFLSSTYDSSKLWHTGAVQSMFVNAIWGLNCQVEKPVSMATIESNLLRGNSSRNIVNEISLRPDVPAKPEAEFGIVSDASMMDMYLNAGQSQTESALGSKDKNKALELGLNPESRDHLYGRGVICKHQPDLGVSDSKTDTYVNPYIDETTKIDSFPLILENHEFLTQFAQTAVLKPLLKQYREVVERVRNQRQIEILGDKAEVIESLSSLMEEYSAGYSDESDYDD</sequence>
<dbReference type="RefSeq" id="XP_018714004.1">
    <property type="nucleotide sequence ID" value="XM_018856557.1"/>
</dbReference>
<keyword evidence="6" id="KW-0496">Mitochondrion</keyword>
<dbReference type="AlphaFoldDB" id="A0A1A0HI53"/>
<dbReference type="Proteomes" id="UP000092555">
    <property type="component" value="Unassembled WGS sequence"/>
</dbReference>
<organism evidence="9 10">
    <name type="scientific">Metschnikowia bicuspidata var. bicuspidata NRRL YB-4993</name>
    <dbReference type="NCBI Taxonomy" id="869754"/>
    <lineage>
        <taxon>Eukaryota</taxon>
        <taxon>Fungi</taxon>
        <taxon>Dikarya</taxon>
        <taxon>Ascomycota</taxon>
        <taxon>Saccharomycotina</taxon>
        <taxon>Pichiomycetes</taxon>
        <taxon>Metschnikowiaceae</taxon>
        <taxon>Metschnikowia</taxon>
    </lineage>
</organism>
<keyword evidence="10" id="KW-1185">Reference proteome</keyword>
<evidence type="ECO:0000256" key="1">
    <source>
        <dbReference type="ARBA" id="ARBA00003757"/>
    </source>
</evidence>
<evidence type="ECO:0000259" key="8">
    <source>
        <dbReference type="Pfam" id="PF14881"/>
    </source>
</evidence>
<dbReference type="InterPro" id="IPR029209">
    <property type="entry name" value="DML1/Misato_tubulin"/>
</dbReference>
<evidence type="ECO:0000256" key="3">
    <source>
        <dbReference type="ARBA" id="ARBA00008507"/>
    </source>
</evidence>
<dbReference type="EMBL" id="LXTC01000001">
    <property type="protein sequence ID" value="OBA23523.1"/>
    <property type="molecule type" value="Genomic_DNA"/>
</dbReference>
<dbReference type="GO" id="GO:0005739">
    <property type="term" value="C:mitochondrion"/>
    <property type="evidence" value="ECO:0007669"/>
    <property type="project" value="UniProtKB-SubCell"/>
</dbReference>
<dbReference type="Gene3D" id="3.40.50.1440">
    <property type="entry name" value="Tubulin/FtsZ, GTPase domain"/>
    <property type="match status" value="1"/>
</dbReference>
<evidence type="ECO:0000256" key="2">
    <source>
        <dbReference type="ARBA" id="ARBA00004173"/>
    </source>
</evidence>
<dbReference type="InterPro" id="IPR019605">
    <property type="entry name" value="Misato_II_tubulin-like"/>
</dbReference>
<evidence type="ECO:0000256" key="6">
    <source>
        <dbReference type="ARBA" id="ARBA00023128"/>
    </source>
</evidence>
<comment type="subcellular location">
    <subcellularLocation>
        <location evidence="2">Mitochondrion</location>
    </subcellularLocation>
</comment>
<dbReference type="PANTHER" id="PTHR13391:SF0">
    <property type="entry name" value="PROTEIN MISATO HOMOLOG 1"/>
    <property type="match status" value="1"/>
</dbReference>
<proteinExistence type="inferred from homology"/>
<dbReference type="InterPro" id="IPR049942">
    <property type="entry name" value="DML1/Misato"/>
</dbReference>
<dbReference type="Pfam" id="PF10644">
    <property type="entry name" value="Misat_Tub_SegII"/>
    <property type="match status" value="1"/>
</dbReference>
<reference evidence="9 10" key="1">
    <citation type="submission" date="2016-05" db="EMBL/GenBank/DDBJ databases">
        <title>Comparative genomics of biotechnologically important yeasts.</title>
        <authorList>
            <consortium name="DOE Joint Genome Institute"/>
            <person name="Riley R."/>
            <person name="Haridas S."/>
            <person name="Wolfe K.H."/>
            <person name="Lopes M.R."/>
            <person name="Hittinger C.T."/>
            <person name="Goker M."/>
            <person name="Salamov A."/>
            <person name="Wisecaver J."/>
            <person name="Long T.M."/>
            <person name="Aerts A.L."/>
            <person name="Barry K."/>
            <person name="Choi C."/>
            <person name="Clum A."/>
            <person name="Coughlan A.Y."/>
            <person name="Deshpande S."/>
            <person name="Douglass A.P."/>
            <person name="Hanson S.J."/>
            <person name="Klenk H.-P."/>
            <person name="LaButti K."/>
            <person name="Lapidus A."/>
            <person name="Lindquist E."/>
            <person name="Lipzen A."/>
            <person name="Meier-kolthoff J.P."/>
            <person name="Ohm R.A."/>
            <person name="Otillar R.P."/>
            <person name="Pangilinan J."/>
            <person name="Peng Y."/>
            <person name="Rokas A."/>
            <person name="Rosa C.A."/>
            <person name="Scheuner C."/>
            <person name="Sibirny A.A."/>
            <person name="Slot J.C."/>
            <person name="Stielow J.B."/>
            <person name="Sun H."/>
            <person name="Kurtzman C.P."/>
            <person name="Blackwell M."/>
            <person name="Grigoriev I.V."/>
            <person name="Jeffries T.W."/>
        </authorList>
    </citation>
    <scope>NUCLEOTIDE SEQUENCE [LARGE SCALE GENOMIC DNA]</scope>
    <source>
        <strain evidence="9 10">NRRL YB-4993</strain>
    </source>
</reference>
<dbReference type="OrthoDB" id="271881at2759"/>
<comment type="similarity">
    <text evidence="3">Belongs to the misato family.</text>
</comment>